<dbReference type="GO" id="GO:0042245">
    <property type="term" value="P:RNA repair"/>
    <property type="evidence" value="ECO:0007669"/>
    <property type="project" value="UniProtKB-UniRule"/>
</dbReference>
<feature type="binding site" evidence="1 4">
    <location>
        <position position="273"/>
    </location>
    <ligand>
        <name>Mg(2+)</name>
        <dbReference type="ChEBI" id="CHEBI:18420"/>
        <note>catalytic</note>
    </ligand>
</feature>
<dbReference type="KEGG" id="vg:24721844"/>
<accession>A0A0A0YQF4</accession>
<dbReference type="GO" id="GO:0003972">
    <property type="term" value="F:RNA ligase (ATP) activity"/>
    <property type="evidence" value="ECO:0007669"/>
    <property type="project" value="UniProtKB-UniRule"/>
</dbReference>
<keyword evidence="1 3" id="KW-0547">Nucleotide-binding</keyword>
<comment type="catalytic activity">
    <reaction evidence="1">
        <text>ATP + (ribonucleotide)n-3'-hydroxyl + 5'-phospho-(ribonucleotide)m = (ribonucleotide)n+m + AMP + diphosphate.</text>
        <dbReference type="EC" id="6.5.1.3"/>
    </reaction>
</comment>
<dbReference type="EC" id="6.5.1.3" evidence="1"/>
<keyword evidence="1" id="KW-0692">RNA repair</keyword>
<evidence type="ECO:0000313" key="9">
    <source>
        <dbReference type="Proteomes" id="UP000030323"/>
    </source>
</evidence>
<keyword evidence="1 3" id="KW-0067">ATP-binding</keyword>
<feature type="binding site" evidence="1 3">
    <location>
        <position position="241"/>
    </location>
    <ligand>
        <name>ATP</name>
        <dbReference type="ChEBI" id="CHEBI:30616"/>
    </ligand>
</feature>
<comment type="similarity">
    <text evidence="1">Belongs to the Tequatrovirus RNA ligase 1 family.</text>
</comment>
<reference evidence="8 9" key="1">
    <citation type="journal article" date="2015" name="Genome Announc.">
        <title>Complete Genome Sequence of Citrobacter freundii Myophage Moon.</title>
        <authorList>
            <person name="Edwards G.B."/>
            <person name="Luna A.J."/>
            <person name="Hernandez A.C."/>
            <person name="Kuty Everett G.F."/>
        </authorList>
    </citation>
    <scope>NUCLEOTIDE SEQUENCE [LARGE SCALE GENOMIC DNA]</scope>
</reference>
<dbReference type="Pfam" id="PF09511">
    <property type="entry name" value="RNA_lig_T4_1"/>
    <property type="match status" value="1"/>
</dbReference>
<proteinExistence type="inferred from homology"/>
<evidence type="ECO:0000256" key="1">
    <source>
        <dbReference type="HAMAP-Rule" id="MF_04149"/>
    </source>
</evidence>
<feature type="binding site" evidence="1 3">
    <location>
        <position position="243"/>
    </location>
    <ligand>
        <name>ATP</name>
        <dbReference type="ChEBI" id="CHEBI:30616"/>
    </ligand>
</feature>
<dbReference type="InterPro" id="IPR012648">
    <property type="entry name" value="Rnl1"/>
</dbReference>
<feature type="binding site" evidence="1 3">
    <location>
        <position position="76"/>
    </location>
    <ligand>
        <name>ATP</name>
        <dbReference type="ChEBI" id="CHEBI:30616"/>
    </ligand>
</feature>
<dbReference type="RefSeq" id="YP_009146678.1">
    <property type="nucleotide sequence ID" value="NC_027331.1"/>
</dbReference>
<evidence type="ECO:0000256" key="2">
    <source>
        <dbReference type="PIRSR" id="PIRSR612648-1"/>
    </source>
</evidence>
<gene>
    <name evidence="8" type="ORF">CPT_Moon245</name>
</gene>
<keyword evidence="1 8" id="KW-0436">Ligase</keyword>
<dbReference type="InterPro" id="IPR049042">
    <property type="entry name" value="T4_Rnl1_C"/>
</dbReference>
<feature type="site" description="Essential for RNA ligase activity" evidence="1 5">
    <location>
        <position position="247"/>
    </location>
</feature>
<organism evidence="8 9">
    <name type="scientific">Citrobacter phage Moon</name>
    <dbReference type="NCBI Taxonomy" id="1540095"/>
    <lineage>
        <taxon>Viruses</taxon>
        <taxon>Duplodnaviria</taxon>
        <taxon>Heunggongvirae</taxon>
        <taxon>Uroviricota</taxon>
        <taxon>Caudoviricetes</taxon>
        <taxon>Pantevenvirales</taxon>
        <taxon>Straboviridae</taxon>
        <taxon>Tevenvirinae</taxon>
        <taxon>Moonvirus</taxon>
        <taxon>Moonvirus moon</taxon>
    </lineage>
</organism>
<evidence type="ECO:0000313" key="8">
    <source>
        <dbReference type="EMBL" id="AIX12216.1"/>
    </source>
</evidence>
<keyword evidence="1" id="KW-1259">Evasion of bacteria-mediated translation shutoff by virus</keyword>
<dbReference type="NCBIfam" id="TIGR02308">
    <property type="entry name" value="RNA_lig_T4_1"/>
    <property type="match status" value="1"/>
</dbReference>
<dbReference type="InterPro" id="IPR019039">
    <property type="entry name" value="T4-Rnl1-like_N"/>
</dbReference>
<comment type="cofactor">
    <cofactor evidence="1">
        <name>Mg(2+)</name>
        <dbReference type="ChEBI" id="CHEBI:18420"/>
    </cofactor>
    <text evidence="1">Binds 2 magnesium ions that perform the catalytic activity via a two-metal mechanism. One of the catalytic Mg(2+), which is coordinated by 5 water molecules, engages the lysine nucleophile and the ATP alpha phosphate while the Mg(2+) orients the PPi leaving group.</text>
</comment>
<keyword evidence="1" id="KW-0945">Host-virus interaction</keyword>
<dbReference type="Pfam" id="PF20819">
    <property type="entry name" value="T4_Rnl1_C"/>
    <property type="match status" value="1"/>
</dbReference>
<feature type="binding site" evidence="1 3">
    <location>
        <position position="160"/>
    </location>
    <ligand>
        <name>ATP</name>
        <dbReference type="ChEBI" id="CHEBI:30616"/>
    </ligand>
</feature>
<protein>
    <recommendedName>
        <fullName evidence="1">RNA ligase 1</fullName>
        <ecNumber evidence="1">6.5.1.3</ecNumber>
    </recommendedName>
    <alternativeName>
        <fullName evidence="1">Rnl1</fullName>
    </alternativeName>
</protein>
<evidence type="ECO:0000256" key="4">
    <source>
        <dbReference type="PIRSR" id="PIRSR612648-3"/>
    </source>
</evidence>
<name>A0A0A0YQF4_9CAUD</name>
<dbReference type="Gene3D" id="1.10.3550.20">
    <property type="match status" value="1"/>
</dbReference>
<evidence type="ECO:0000256" key="3">
    <source>
        <dbReference type="PIRSR" id="PIRSR612648-2"/>
    </source>
</evidence>
<dbReference type="Proteomes" id="UP000030323">
    <property type="component" value="Segment"/>
</dbReference>
<sequence>MKQLYENLMALCDAKDESKFYFTDDVSPSGKEYRIFSYNYASYSDWLLPDALECRGIMFEMMNDKPVRIAARPMEKFFNLNETPFTMNLDLSKAQYMLTKADGSLVSSFMDGMLLRFKSKSSIKSEQAHAATAILTMPQHEALLARLIDLSNEGFTANFEYVAPDNRIILPYQERELILLNIRDNDTGEYVDYEDIYADGVLRQYLVEAQPVPEGDFVSDIRKMEGIEGFVFVMEDGLRFKLKTEWYCALHHTKDSITKNDRLYEVIVANAVDDLKGMFVDDPYSLNKINVFEQIYVNYLGAAFELCHETYAALRGKDRREYAIEAQTIVNKADMPMLFSVIMAMYTGGCDNEKLLAGVNKMFLKNLKQFIPKEYI</sequence>
<feature type="binding site" evidence="1 3">
    <location>
        <position position="55"/>
    </location>
    <ligand>
        <name>ATP</name>
        <dbReference type="ChEBI" id="CHEBI:30616"/>
    </ligand>
</feature>
<evidence type="ECO:0000256" key="5">
    <source>
        <dbReference type="PIRSR" id="PIRSR612648-4"/>
    </source>
</evidence>
<dbReference type="EMBL" id="KM236240">
    <property type="protein sequence ID" value="AIX12216.1"/>
    <property type="molecule type" value="Genomic_DNA"/>
</dbReference>
<keyword evidence="9" id="KW-1185">Reference proteome</keyword>
<feature type="domain" description="T4 RNA ligase 1-like N-terminal" evidence="6">
    <location>
        <begin position="53"/>
        <end position="247"/>
    </location>
</feature>
<feature type="active site" description="N6-AMP-lysine intermediate" evidence="1 2">
    <location>
        <position position="100"/>
    </location>
</feature>
<feature type="binding site" evidence="1 3">
    <location>
        <position position="38"/>
    </location>
    <ligand>
        <name>ATP</name>
        <dbReference type="ChEBI" id="CHEBI:30616"/>
    </ligand>
</feature>
<feature type="site" description="Essential for RNA ligase activity" evidence="1 5">
    <location>
        <position position="160"/>
    </location>
</feature>
<evidence type="ECO:0000259" key="6">
    <source>
        <dbReference type="Pfam" id="PF09511"/>
    </source>
</evidence>
<evidence type="ECO:0000259" key="7">
    <source>
        <dbReference type="Pfam" id="PF20819"/>
    </source>
</evidence>
<dbReference type="GO" id="GO:0005524">
    <property type="term" value="F:ATP binding"/>
    <property type="evidence" value="ECO:0007669"/>
    <property type="project" value="UniProtKB-UniRule"/>
</dbReference>
<comment type="function">
    <text evidence="1">Involved in countering a host defense mechanism which, following viral infection, activates the host anticodon nuclease and shuts off viral translation. Repairs 5'-PO4 and 3'-OH groups in the cleaved host tRNA.</text>
</comment>
<feature type="domain" description="T4 RNA ligase 1 C-terminal" evidence="7">
    <location>
        <begin position="254"/>
        <end position="375"/>
    </location>
</feature>
<keyword evidence="1 4" id="KW-0460">Magnesium</keyword>
<keyword evidence="1 4" id="KW-0479">Metal-binding</keyword>
<dbReference type="GO" id="GO:0046872">
    <property type="term" value="F:metal ion binding"/>
    <property type="evidence" value="ECO:0007669"/>
    <property type="project" value="UniProtKB-UniRule"/>
</dbReference>
<dbReference type="HAMAP" id="MF_04149">
    <property type="entry name" value="RNALIG_T4"/>
    <property type="match status" value="1"/>
</dbReference>
<dbReference type="GeneID" id="24721844"/>